<name>A0A016WAR8_9BILA</name>
<accession>A0A016WAR8</accession>
<sequence>MAGSIDYMSTYFDYPFPLKKLVSLEFRDLGNSVLRMSRILQGIFGNPKRSEISSVLRVPGFGEFCAQNVSHTSGDLWES</sequence>
<gene>
    <name evidence="1" type="primary">Acey_s0937.g3121</name>
    <name evidence="1" type="ORF">Y032_0937g3121</name>
</gene>
<proteinExistence type="predicted"/>
<reference evidence="2" key="1">
    <citation type="journal article" date="2015" name="Nat. Genet.">
        <title>The genome and transcriptome of the zoonotic hookworm Ancylostoma ceylanicum identify infection-specific gene families.</title>
        <authorList>
            <person name="Schwarz E.M."/>
            <person name="Hu Y."/>
            <person name="Antoshechkin I."/>
            <person name="Miller M.M."/>
            <person name="Sternberg P.W."/>
            <person name="Aroian R.V."/>
        </authorList>
    </citation>
    <scope>NUCLEOTIDE SEQUENCE</scope>
    <source>
        <strain evidence="2">HY135</strain>
    </source>
</reference>
<organism evidence="1 2">
    <name type="scientific">Ancylostoma ceylanicum</name>
    <dbReference type="NCBI Taxonomy" id="53326"/>
    <lineage>
        <taxon>Eukaryota</taxon>
        <taxon>Metazoa</taxon>
        <taxon>Ecdysozoa</taxon>
        <taxon>Nematoda</taxon>
        <taxon>Chromadorea</taxon>
        <taxon>Rhabditida</taxon>
        <taxon>Rhabditina</taxon>
        <taxon>Rhabditomorpha</taxon>
        <taxon>Strongyloidea</taxon>
        <taxon>Ancylostomatidae</taxon>
        <taxon>Ancylostomatinae</taxon>
        <taxon>Ancylostoma</taxon>
    </lineage>
</organism>
<comment type="caution">
    <text evidence="1">The sequence shown here is derived from an EMBL/GenBank/DDBJ whole genome shotgun (WGS) entry which is preliminary data.</text>
</comment>
<protein>
    <submittedName>
        <fullName evidence="1">Uncharacterized protein</fullName>
    </submittedName>
</protein>
<evidence type="ECO:0000313" key="1">
    <source>
        <dbReference type="EMBL" id="EYC36073.1"/>
    </source>
</evidence>
<dbReference type="Proteomes" id="UP000024635">
    <property type="component" value="Unassembled WGS sequence"/>
</dbReference>
<evidence type="ECO:0000313" key="2">
    <source>
        <dbReference type="Proteomes" id="UP000024635"/>
    </source>
</evidence>
<dbReference type="AlphaFoldDB" id="A0A016WAR8"/>
<dbReference type="EMBL" id="JARK01000537">
    <property type="protein sequence ID" value="EYC36073.1"/>
    <property type="molecule type" value="Genomic_DNA"/>
</dbReference>
<keyword evidence="2" id="KW-1185">Reference proteome</keyword>